<evidence type="ECO:0000259" key="2">
    <source>
        <dbReference type="PROSITE" id="PS50158"/>
    </source>
</evidence>
<dbReference type="EMBL" id="MN740339">
    <property type="protein sequence ID" value="QHU01365.1"/>
    <property type="molecule type" value="Genomic_DNA"/>
</dbReference>
<dbReference type="PANTHER" id="PTHR21340">
    <property type="entry name" value="DIADENOSINE 5,5-P1,P4-TETRAPHOSPHATE PYROPHOSPHOHYDROLASE MUTT"/>
    <property type="match status" value="1"/>
</dbReference>
<proteinExistence type="predicted"/>
<evidence type="ECO:0000259" key="3">
    <source>
        <dbReference type="PROSITE" id="PS51462"/>
    </source>
</evidence>
<protein>
    <recommendedName>
        <fullName evidence="5">Nudix hydrolase domain-containing protein</fullName>
    </recommendedName>
</protein>
<name>A0A6C0J6M5_9ZZZZ</name>
<dbReference type="PROSITE" id="PS51462">
    <property type="entry name" value="NUDIX"/>
    <property type="match status" value="1"/>
</dbReference>
<feature type="domain" description="CCHC-type" evidence="2">
    <location>
        <begin position="36"/>
        <end position="50"/>
    </location>
</feature>
<evidence type="ECO:0000256" key="1">
    <source>
        <dbReference type="ARBA" id="ARBA00022801"/>
    </source>
</evidence>
<sequence>METFEEKNCLLETDLSTSPNIYRENLKIRDTRNIFCGNCGKGGHTYRKCKFPITSCGIILYKNNNLFKEKRDLNGEILNNHERYYFLLIRRKDTLGYVEFLRGKYDETSEEYLVKIFHTMTKGEIEKIRTNSFTQLWNDLWSHMNYKQYQTEFENSKLKFLNLRNNVYLNMEEIIKKSQTEFEEKEWGFPKGRRNIKETDYDCAGREFQEETGFKSDEYNILKNIKPVEEIFYGSNDIRYKHIYYIAECLSDKVLRVDPDNKFQVTEIGGIDWFTLNDSINKIRPYNKEKKDVLKKVHKLLITNNC</sequence>
<dbReference type="AlphaFoldDB" id="A0A6C0J6M5"/>
<dbReference type="GO" id="GO:0008270">
    <property type="term" value="F:zinc ion binding"/>
    <property type="evidence" value="ECO:0007669"/>
    <property type="project" value="InterPro"/>
</dbReference>
<dbReference type="PROSITE" id="PS50158">
    <property type="entry name" value="ZF_CCHC"/>
    <property type="match status" value="1"/>
</dbReference>
<dbReference type="GO" id="GO:0006167">
    <property type="term" value="P:AMP biosynthetic process"/>
    <property type="evidence" value="ECO:0007669"/>
    <property type="project" value="TreeGrafter"/>
</dbReference>
<accession>A0A6C0J6M5</accession>
<dbReference type="GO" id="GO:0004081">
    <property type="term" value="F:bis(5'-nucleosyl)-tetraphosphatase (asymmetrical) activity"/>
    <property type="evidence" value="ECO:0007669"/>
    <property type="project" value="TreeGrafter"/>
</dbReference>
<dbReference type="InterPro" id="IPR000086">
    <property type="entry name" value="NUDIX_hydrolase_dom"/>
</dbReference>
<organism evidence="4">
    <name type="scientific">viral metagenome</name>
    <dbReference type="NCBI Taxonomy" id="1070528"/>
    <lineage>
        <taxon>unclassified sequences</taxon>
        <taxon>metagenomes</taxon>
        <taxon>organismal metagenomes</taxon>
    </lineage>
</organism>
<keyword evidence="1" id="KW-0378">Hydrolase</keyword>
<dbReference type="InterPro" id="IPR051325">
    <property type="entry name" value="Nudix_hydrolase_domain"/>
</dbReference>
<dbReference type="InterPro" id="IPR001878">
    <property type="entry name" value="Znf_CCHC"/>
</dbReference>
<evidence type="ECO:0008006" key="5">
    <source>
        <dbReference type="Google" id="ProtNLM"/>
    </source>
</evidence>
<feature type="domain" description="Nudix hydrolase" evidence="3">
    <location>
        <begin position="69"/>
        <end position="299"/>
    </location>
</feature>
<dbReference type="PROSITE" id="PS00893">
    <property type="entry name" value="NUDIX_BOX"/>
    <property type="match status" value="1"/>
</dbReference>
<dbReference type="InterPro" id="IPR015797">
    <property type="entry name" value="NUDIX_hydrolase-like_dom_sf"/>
</dbReference>
<dbReference type="SUPFAM" id="SSF55811">
    <property type="entry name" value="Nudix"/>
    <property type="match status" value="1"/>
</dbReference>
<evidence type="ECO:0000313" key="4">
    <source>
        <dbReference type="EMBL" id="QHU01365.1"/>
    </source>
</evidence>
<reference evidence="4" key="1">
    <citation type="journal article" date="2020" name="Nature">
        <title>Giant virus diversity and host interactions through global metagenomics.</title>
        <authorList>
            <person name="Schulz F."/>
            <person name="Roux S."/>
            <person name="Paez-Espino D."/>
            <person name="Jungbluth S."/>
            <person name="Walsh D.A."/>
            <person name="Denef V.J."/>
            <person name="McMahon K.D."/>
            <person name="Konstantinidis K.T."/>
            <person name="Eloe-Fadrosh E.A."/>
            <person name="Kyrpides N.C."/>
            <person name="Woyke T."/>
        </authorList>
    </citation>
    <scope>NUCLEOTIDE SEQUENCE</scope>
    <source>
        <strain evidence="4">GVMAG-M-3300025860-25</strain>
    </source>
</reference>
<dbReference type="Pfam" id="PF00293">
    <property type="entry name" value="NUDIX"/>
    <property type="match status" value="1"/>
</dbReference>
<dbReference type="GO" id="GO:0003676">
    <property type="term" value="F:nucleic acid binding"/>
    <property type="evidence" value="ECO:0007669"/>
    <property type="project" value="InterPro"/>
</dbReference>
<dbReference type="InterPro" id="IPR020084">
    <property type="entry name" value="NUDIX_hydrolase_CS"/>
</dbReference>
<dbReference type="Gene3D" id="3.90.79.10">
    <property type="entry name" value="Nucleoside Triphosphate Pyrophosphohydrolase"/>
    <property type="match status" value="1"/>
</dbReference>
<dbReference type="GO" id="GO:0006754">
    <property type="term" value="P:ATP biosynthetic process"/>
    <property type="evidence" value="ECO:0007669"/>
    <property type="project" value="TreeGrafter"/>
</dbReference>
<dbReference type="PANTHER" id="PTHR21340:SF0">
    <property type="entry name" value="BIS(5'-NUCLEOSYL)-TETRAPHOSPHATASE [ASYMMETRICAL]"/>
    <property type="match status" value="1"/>
</dbReference>